<feature type="region of interest" description="Disordered" evidence="3">
    <location>
        <begin position="28"/>
        <end position="73"/>
    </location>
</feature>
<accession>A0ABW4U2I3</accession>
<gene>
    <name evidence="5" type="ORF">ACFSGX_17370</name>
</gene>
<comment type="similarity">
    <text evidence="1">Belongs to the MlaA family.</text>
</comment>
<feature type="signal peptide" evidence="4">
    <location>
        <begin position="1"/>
        <end position="23"/>
    </location>
</feature>
<protein>
    <submittedName>
        <fullName evidence="5">MlaA family lipoprotein</fullName>
    </submittedName>
</protein>
<comment type="caution">
    <text evidence="5">The sequence shown here is derived from an EMBL/GenBank/DDBJ whole genome shotgun (WGS) entry which is preliminary data.</text>
</comment>
<dbReference type="Proteomes" id="UP001597400">
    <property type="component" value="Unassembled WGS sequence"/>
</dbReference>
<dbReference type="PANTHER" id="PTHR30035:SF3">
    <property type="entry name" value="INTERMEMBRANE PHOSPHOLIPID TRANSPORT SYSTEM LIPOPROTEIN MLAA"/>
    <property type="match status" value="1"/>
</dbReference>
<organism evidence="5 6">
    <name type="scientific">Sphingomonas arantia</name>
    <dbReference type="NCBI Taxonomy" id="1460676"/>
    <lineage>
        <taxon>Bacteria</taxon>
        <taxon>Pseudomonadati</taxon>
        <taxon>Pseudomonadota</taxon>
        <taxon>Alphaproteobacteria</taxon>
        <taxon>Sphingomonadales</taxon>
        <taxon>Sphingomonadaceae</taxon>
        <taxon>Sphingomonas</taxon>
    </lineage>
</organism>
<keyword evidence="6" id="KW-1185">Reference proteome</keyword>
<dbReference type="RefSeq" id="WP_380931564.1">
    <property type="nucleotide sequence ID" value="NZ_JBHUGS010000005.1"/>
</dbReference>
<dbReference type="Pfam" id="PF04333">
    <property type="entry name" value="MlaA"/>
    <property type="match status" value="1"/>
</dbReference>
<evidence type="ECO:0000256" key="1">
    <source>
        <dbReference type="ARBA" id="ARBA00010634"/>
    </source>
</evidence>
<feature type="compositionally biased region" description="Low complexity" evidence="3">
    <location>
        <begin position="290"/>
        <end position="333"/>
    </location>
</feature>
<dbReference type="InterPro" id="IPR007428">
    <property type="entry name" value="MlaA"/>
</dbReference>
<evidence type="ECO:0000313" key="5">
    <source>
        <dbReference type="EMBL" id="MFD1952551.1"/>
    </source>
</evidence>
<proteinExistence type="inferred from homology"/>
<keyword evidence="2 4" id="KW-0732">Signal</keyword>
<evidence type="ECO:0000256" key="4">
    <source>
        <dbReference type="SAM" id="SignalP"/>
    </source>
</evidence>
<evidence type="ECO:0000256" key="3">
    <source>
        <dbReference type="SAM" id="MobiDB-lite"/>
    </source>
</evidence>
<feature type="region of interest" description="Disordered" evidence="3">
    <location>
        <begin position="290"/>
        <end position="353"/>
    </location>
</feature>
<evidence type="ECO:0000313" key="6">
    <source>
        <dbReference type="Proteomes" id="UP001597400"/>
    </source>
</evidence>
<keyword evidence="5" id="KW-0449">Lipoprotein</keyword>
<dbReference type="PRINTS" id="PR01805">
    <property type="entry name" value="VACJLIPOPROT"/>
</dbReference>
<dbReference type="EMBL" id="JBHUGS010000005">
    <property type="protein sequence ID" value="MFD1952551.1"/>
    <property type="molecule type" value="Genomic_DNA"/>
</dbReference>
<sequence length="353" mass="36481">MRTTVAACSVALLLSGVSPAAMAQPARPVAAPTSAASPQTPQSPATTPAPQGATPAPDAATPDAGFAADGLADAAPEPRDRYEKLNRGIWGFNQLIDRIILKPVSSGYRAIIPRVARRGITRVFNNLGEPWSFVNNMLQAKPKRALLNLRRFVVNTTIGVGGLADHATKIGIRPAPEDFGQTLAVWGIKSSAYVVLPVFGPSTVRDGIGTGVAFVADPYQIAINQSDLSLWTKRGIGIVSLVNARANLTESGADSFLQSSLDPYAAARSAFWQRRTAAIANQDAGPAINANATNSSAANPTTGPVTDAAIAPDPFITDDAPAPDATPTNPVAPQGTSATDGPATQPDAAVPRP</sequence>
<dbReference type="PANTHER" id="PTHR30035">
    <property type="entry name" value="LIPOPROTEIN VACJ-RELATED"/>
    <property type="match status" value="1"/>
</dbReference>
<evidence type="ECO:0000256" key="2">
    <source>
        <dbReference type="ARBA" id="ARBA00022729"/>
    </source>
</evidence>
<feature type="chain" id="PRO_5046008345" evidence="4">
    <location>
        <begin position="24"/>
        <end position="353"/>
    </location>
</feature>
<name>A0ABW4U2I3_9SPHN</name>
<reference evidence="6" key="1">
    <citation type="journal article" date="2019" name="Int. J. Syst. Evol. Microbiol.">
        <title>The Global Catalogue of Microorganisms (GCM) 10K type strain sequencing project: providing services to taxonomists for standard genome sequencing and annotation.</title>
        <authorList>
            <consortium name="The Broad Institute Genomics Platform"/>
            <consortium name="The Broad Institute Genome Sequencing Center for Infectious Disease"/>
            <person name="Wu L."/>
            <person name="Ma J."/>
        </authorList>
    </citation>
    <scope>NUCLEOTIDE SEQUENCE [LARGE SCALE GENOMIC DNA]</scope>
    <source>
        <strain evidence="6">CGMCC 1.12702</strain>
    </source>
</reference>